<dbReference type="InterPro" id="IPR012337">
    <property type="entry name" value="RNaseH-like_sf"/>
</dbReference>
<comment type="caution">
    <text evidence="2">The sequence shown here is derived from an EMBL/GenBank/DDBJ whole genome shotgun (WGS) entry which is preliminary data.</text>
</comment>
<evidence type="ECO:0000313" key="3">
    <source>
        <dbReference type="Proteomes" id="UP000299102"/>
    </source>
</evidence>
<dbReference type="PROSITE" id="PS50879">
    <property type="entry name" value="RNASE_H_1"/>
    <property type="match status" value="1"/>
</dbReference>
<dbReference type="SUPFAM" id="SSF53098">
    <property type="entry name" value="Ribonuclease H-like"/>
    <property type="match status" value="1"/>
</dbReference>
<protein>
    <recommendedName>
        <fullName evidence="1">RNase H type-1 domain-containing protein</fullName>
    </recommendedName>
</protein>
<reference evidence="2 3" key="1">
    <citation type="journal article" date="2019" name="Commun. Biol.">
        <title>The bagworm genome reveals a unique fibroin gene that provides high tensile strength.</title>
        <authorList>
            <person name="Kono N."/>
            <person name="Nakamura H."/>
            <person name="Ohtoshi R."/>
            <person name="Tomita M."/>
            <person name="Numata K."/>
            <person name="Arakawa K."/>
        </authorList>
    </citation>
    <scope>NUCLEOTIDE SEQUENCE [LARGE SCALE GENOMIC DNA]</scope>
</reference>
<dbReference type="InterPro" id="IPR036397">
    <property type="entry name" value="RNaseH_sf"/>
</dbReference>
<sequence length="84" mass="9432">MSELPGSSSFLTWLKLDIDIRDIVAECRGVCQFWVRAHVGIAGNERADELVRNAALKRMTAVDYGRFLLSYAKKAISVASLDEW</sequence>
<dbReference type="Gene3D" id="3.30.420.10">
    <property type="entry name" value="Ribonuclease H-like superfamily/Ribonuclease H"/>
    <property type="match status" value="1"/>
</dbReference>
<evidence type="ECO:0000259" key="1">
    <source>
        <dbReference type="PROSITE" id="PS50879"/>
    </source>
</evidence>
<feature type="domain" description="RNase H type-1" evidence="1">
    <location>
        <begin position="1"/>
        <end position="56"/>
    </location>
</feature>
<dbReference type="EMBL" id="BGZK01001458">
    <property type="protein sequence ID" value="GBP80358.1"/>
    <property type="molecule type" value="Genomic_DNA"/>
</dbReference>
<dbReference type="GO" id="GO:0004523">
    <property type="term" value="F:RNA-DNA hybrid ribonuclease activity"/>
    <property type="evidence" value="ECO:0007669"/>
    <property type="project" value="InterPro"/>
</dbReference>
<name>A0A4C1YW58_EUMVA</name>
<dbReference type="Proteomes" id="UP000299102">
    <property type="component" value="Unassembled WGS sequence"/>
</dbReference>
<accession>A0A4C1YW58</accession>
<evidence type="ECO:0000313" key="2">
    <source>
        <dbReference type="EMBL" id="GBP80358.1"/>
    </source>
</evidence>
<dbReference type="InterPro" id="IPR002156">
    <property type="entry name" value="RNaseH_domain"/>
</dbReference>
<dbReference type="AlphaFoldDB" id="A0A4C1YW58"/>
<organism evidence="2 3">
    <name type="scientific">Eumeta variegata</name>
    <name type="common">Bagworm moth</name>
    <name type="synonym">Eumeta japonica</name>
    <dbReference type="NCBI Taxonomy" id="151549"/>
    <lineage>
        <taxon>Eukaryota</taxon>
        <taxon>Metazoa</taxon>
        <taxon>Ecdysozoa</taxon>
        <taxon>Arthropoda</taxon>
        <taxon>Hexapoda</taxon>
        <taxon>Insecta</taxon>
        <taxon>Pterygota</taxon>
        <taxon>Neoptera</taxon>
        <taxon>Endopterygota</taxon>
        <taxon>Lepidoptera</taxon>
        <taxon>Glossata</taxon>
        <taxon>Ditrysia</taxon>
        <taxon>Tineoidea</taxon>
        <taxon>Psychidae</taxon>
        <taxon>Oiketicinae</taxon>
        <taxon>Eumeta</taxon>
    </lineage>
</organism>
<dbReference type="OrthoDB" id="411823at2759"/>
<proteinExistence type="predicted"/>
<dbReference type="GO" id="GO:0003676">
    <property type="term" value="F:nucleic acid binding"/>
    <property type="evidence" value="ECO:0007669"/>
    <property type="project" value="InterPro"/>
</dbReference>
<gene>
    <name evidence="2" type="ORF">EVAR_54746_1</name>
</gene>
<keyword evidence="3" id="KW-1185">Reference proteome</keyword>